<dbReference type="Pfam" id="PF00990">
    <property type="entry name" value="GGDEF"/>
    <property type="match status" value="1"/>
</dbReference>
<dbReference type="InterPro" id="IPR000160">
    <property type="entry name" value="GGDEF_dom"/>
</dbReference>
<name>A0A9D1FBT3_9FIRM</name>
<sequence length="446" mass="51875">MESQLEVMKRFLEPLHEIVYMADMDTYELYYMNGQARRCFGLEPDEPLEGEKCYALLQGRDTPCPFCTNDKLQCGAFYEWVYYNSALQRHFAVKDTMVQQEDRRIRVELSFDMSTEAQQKNTIRSYESNEQLLNEALRVALSCYDDQEEPVQAFLSYMGGKLGGDRMYIFEGTEGNTVTNTYEWCKPGVESQLANLQAVPWEAVRRWYAAFHRGEHVILYNVEEIREHEPELYQVLQPKAIHSLIACPIVSHDRVMGFFGMDNPPLNNLYHISTILDIMSNFILCMFHRRDLLGRLERMSYYDQLTGALNRHGLARTLEQMDPEESVGILYCDVMGLKHINDTLGHEHGDALLRRAYQFLVERCQGQPVYRLGGDEFMVLCEDVDRLTFNAIVQAVSEQTGRVDMAMGSVWKERVGDSFYALLSQADQEMYDDKHYRRLQGQICRE</sequence>
<dbReference type="CDD" id="cd01949">
    <property type="entry name" value="GGDEF"/>
    <property type="match status" value="1"/>
</dbReference>
<dbReference type="SMART" id="SM00267">
    <property type="entry name" value="GGDEF"/>
    <property type="match status" value="1"/>
</dbReference>
<evidence type="ECO:0000259" key="2">
    <source>
        <dbReference type="PROSITE" id="PS50887"/>
    </source>
</evidence>
<dbReference type="Gene3D" id="3.30.70.270">
    <property type="match status" value="1"/>
</dbReference>
<evidence type="ECO:0000313" key="3">
    <source>
        <dbReference type="EMBL" id="HIS65771.1"/>
    </source>
</evidence>
<dbReference type="SUPFAM" id="SSF55073">
    <property type="entry name" value="Nucleotide cyclase"/>
    <property type="match status" value="1"/>
</dbReference>
<reference evidence="3" key="2">
    <citation type="journal article" date="2021" name="PeerJ">
        <title>Extensive microbial diversity within the chicken gut microbiome revealed by metagenomics and culture.</title>
        <authorList>
            <person name="Gilroy R."/>
            <person name="Ravi A."/>
            <person name="Getino M."/>
            <person name="Pursley I."/>
            <person name="Horton D.L."/>
            <person name="Alikhan N.F."/>
            <person name="Baker D."/>
            <person name="Gharbi K."/>
            <person name="Hall N."/>
            <person name="Watson M."/>
            <person name="Adriaenssens E.M."/>
            <person name="Foster-Nyarko E."/>
            <person name="Jarju S."/>
            <person name="Secka A."/>
            <person name="Antonio M."/>
            <person name="Oren A."/>
            <person name="Chaudhuri R.R."/>
            <person name="La Ragione R."/>
            <person name="Hildebrand F."/>
            <person name="Pallen M.J."/>
        </authorList>
    </citation>
    <scope>NUCLEOTIDE SEQUENCE</scope>
    <source>
        <strain evidence="3">ChiBcec16-1751</strain>
    </source>
</reference>
<evidence type="ECO:0000313" key="4">
    <source>
        <dbReference type="Proteomes" id="UP000886741"/>
    </source>
</evidence>
<comment type="caution">
    <text evidence="3">The sequence shown here is derived from an EMBL/GenBank/DDBJ whole genome shotgun (WGS) entry which is preliminary data.</text>
</comment>
<dbReference type="NCBIfam" id="TIGR00254">
    <property type="entry name" value="GGDEF"/>
    <property type="match status" value="1"/>
</dbReference>
<protein>
    <submittedName>
        <fullName evidence="3">GGDEF domain-containing protein</fullName>
    </submittedName>
</protein>
<dbReference type="PANTHER" id="PTHR44757:SF2">
    <property type="entry name" value="BIOFILM ARCHITECTURE MAINTENANCE PROTEIN MBAA"/>
    <property type="match status" value="1"/>
</dbReference>
<dbReference type="InterPro" id="IPR043128">
    <property type="entry name" value="Rev_trsase/Diguanyl_cyclase"/>
</dbReference>
<accession>A0A9D1FBT3</accession>
<reference evidence="3" key="1">
    <citation type="submission" date="2020-10" db="EMBL/GenBank/DDBJ databases">
        <authorList>
            <person name="Gilroy R."/>
        </authorList>
    </citation>
    <scope>NUCLEOTIDE SEQUENCE</scope>
    <source>
        <strain evidence="3">ChiBcec16-1751</strain>
    </source>
</reference>
<dbReference type="InterPro" id="IPR052155">
    <property type="entry name" value="Biofilm_reg_signaling"/>
</dbReference>
<evidence type="ECO:0000259" key="1">
    <source>
        <dbReference type="PROSITE" id="PS50112"/>
    </source>
</evidence>
<dbReference type="Proteomes" id="UP000886741">
    <property type="component" value="Unassembled WGS sequence"/>
</dbReference>
<dbReference type="Gene3D" id="3.30.450.40">
    <property type="match status" value="1"/>
</dbReference>
<dbReference type="SUPFAM" id="SSF55781">
    <property type="entry name" value="GAF domain-like"/>
    <property type="match status" value="1"/>
</dbReference>
<dbReference type="PANTHER" id="PTHR44757">
    <property type="entry name" value="DIGUANYLATE CYCLASE DGCP"/>
    <property type="match status" value="1"/>
</dbReference>
<organism evidence="3 4">
    <name type="scientific">Candidatus Avoscillospira avistercoris</name>
    <dbReference type="NCBI Taxonomy" id="2840707"/>
    <lineage>
        <taxon>Bacteria</taxon>
        <taxon>Bacillati</taxon>
        <taxon>Bacillota</taxon>
        <taxon>Clostridia</taxon>
        <taxon>Eubacteriales</taxon>
        <taxon>Oscillospiraceae</taxon>
        <taxon>Oscillospiraceae incertae sedis</taxon>
        <taxon>Candidatus Avoscillospira</taxon>
    </lineage>
</organism>
<dbReference type="AlphaFoldDB" id="A0A9D1FBT3"/>
<dbReference type="EMBL" id="DVJJ01000162">
    <property type="protein sequence ID" value="HIS65771.1"/>
    <property type="molecule type" value="Genomic_DNA"/>
</dbReference>
<feature type="domain" description="PAS" evidence="1">
    <location>
        <begin position="4"/>
        <end position="46"/>
    </location>
</feature>
<feature type="domain" description="GGDEF" evidence="2">
    <location>
        <begin position="325"/>
        <end position="446"/>
    </location>
</feature>
<dbReference type="InterPro" id="IPR029016">
    <property type="entry name" value="GAF-like_dom_sf"/>
</dbReference>
<dbReference type="PROSITE" id="PS50887">
    <property type="entry name" value="GGDEF"/>
    <property type="match status" value="1"/>
</dbReference>
<dbReference type="InterPro" id="IPR000014">
    <property type="entry name" value="PAS"/>
</dbReference>
<proteinExistence type="predicted"/>
<gene>
    <name evidence="3" type="ORF">IAA83_10470</name>
</gene>
<dbReference type="InterPro" id="IPR029787">
    <property type="entry name" value="Nucleotide_cyclase"/>
</dbReference>
<dbReference type="PROSITE" id="PS50112">
    <property type="entry name" value="PAS"/>
    <property type="match status" value="1"/>
</dbReference>